<proteinExistence type="predicted"/>
<dbReference type="AlphaFoldDB" id="E7RHX4"/>
<organism evidence="1 2">
    <name type="scientific">Planococcus donghaensis MPA1U2</name>
    <dbReference type="NCBI Taxonomy" id="933115"/>
    <lineage>
        <taxon>Bacteria</taxon>
        <taxon>Bacillati</taxon>
        <taxon>Bacillota</taxon>
        <taxon>Bacilli</taxon>
        <taxon>Bacillales</taxon>
        <taxon>Caryophanaceae</taxon>
        <taxon>Planococcus</taxon>
    </lineage>
</organism>
<protein>
    <submittedName>
        <fullName evidence="1">Uncharacterized protein</fullName>
    </submittedName>
</protein>
<comment type="caution">
    <text evidence="1">The sequence shown here is derived from an EMBL/GenBank/DDBJ whole genome shotgun (WGS) entry which is preliminary data.</text>
</comment>
<accession>E7RHX4</accession>
<name>E7RHX4_9BACL</name>
<evidence type="ECO:0000313" key="1">
    <source>
        <dbReference type="EMBL" id="EGA89404.1"/>
    </source>
</evidence>
<dbReference type="EMBL" id="AEPB01000033">
    <property type="protein sequence ID" value="EGA89404.1"/>
    <property type="molecule type" value="Genomic_DNA"/>
</dbReference>
<evidence type="ECO:0000313" key="2">
    <source>
        <dbReference type="Proteomes" id="UP000003052"/>
    </source>
</evidence>
<sequence>MVEEENSVKKEKVHVKKQKIHVRAANTRVKKKKLHVRITYTRVKTTLPQNTQFTFYVAVYKNLM</sequence>
<reference evidence="1 2" key="1">
    <citation type="journal article" date="2011" name="J. Bacteriol.">
        <title>The Draft Genome of Planococcus donghaensis MPA1U2 Reveals Nonsporulation Pathways Controlled by a Conserved Spo0A Regulon.</title>
        <authorList>
            <person name="Pearson M.D."/>
            <person name="Noller H.F."/>
        </authorList>
    </citation>
    <scope>NUCLEOTIDE SEQUENCE [LARGE SCALE GENOMIC DNA]</scope>
    <source>
        <strain evidence="1 2">MPA1U2</strain>
    </source>
</reference>
<dbReference type="Proteomes" id="UP000003052">
    <property type="component" value="Unassembled WGS sequence"/>
</dbReference>
<dbReference type="RefSeq" id="WP_008431123.1">
    <property type="nucleotide sequence ID" value="NZ_AEPB01000033.1"/>
</dbReference>
<gene>
    <name evidence="1" type="ORF">GPDM_10410</name>
</gene>